<dbReference type="RefSeq" id="YP_009799106.1">
    <property type="nucleotide sequence ID" value="NC_047935.1"/>
</dbReference>
<keyword evidence="1" id="KW-0812">Transmembrane</keyword>
<accession>A0A2D0PEL3</accession>
<gene>
    <name evidence="2" type="primary">g026</name>
</gene>
<dbReference type="GeneID" id="54989586"/>
<evidence type="ECO:0000313" key="2">
    <source>
        <dbReference type="EMBL" id="SOO46814.1"/>
    </source>
</evidence>
<dbReference type="EMBL" id="LT961845">
    <property type="protein sequence ID" value="SOO46814.1"/>
    <property type="molecule type" value="Genomic_DNA"/>
</dbReference>
<dbReference type="Proteomes" id="UP000241875">
    <property type="component" value="Segment"/>
</dbReference>
<keyword evidence="1" id="KW-0472">Membrane</keyword>
<proteinExistence type="predicted"/>
<reference evidence="2" key="1">
    <citation type="submission" date="2017-10" db="EMBL/GenBank/DDBJ databases">
        <authorList>
            <person name="Banno H."/>
            <person name="Chua N.-H."/>
        </authorList>
    </citation>
    <scope>NUCLEOTIDE SEQUENCE [LARGE SCALE GENOMIC DNA]</scope>
</reference>
<keyword evidence="1" id="KW-1133">Transmembrane helix</keyword>
<sequence>MESPNDVLMTIMLIFSIVFTGSLIVGFLWMAKWEASS</sequence>
<organism evidence="2 3">
    <name type="scientific">Yersinia phage fPS-59</name>
    <dbReference type="NCBI Taxonomy" id="2052754"/>
    <lineage>
        <taxon>Viruses</taxon>
        <taxon>Duplodnaviria</taxon>
        <taxon>Heunggongvirae</taxon>
        <taxon>Uroviricota</taxon>
        <taxon>Caudoviricetes</taxon>
        <taxon>Autographivirales</taxon>
        <taxon>Autotranscriptaviridae</taxon>
        <taxon>Studiervirinae</taxon>
        <taxon>Helsettvirus</taxon>
        <taxon>Helsettvirus fPS59</taxon>
    </lineage>
</organism>
<dbReference type="KEGG" id="vg:54989586"/>
<name>A0A2D0PEL3_9CAUD</name>
<evidence type="ECO:0000313" key="3">
    <source>
        <dbReference type="Proteomes" id="UP000241875"/>
    </source>
</evidence>
<feature type="transmembrane region" description="Helical" evidence="1">
    <location>
        <begin position="7"/>
        <end position="31"/>
    </location>
</feature>
<keyword evidence="3" id="KW-1185">Reference proteome</keyword>
<protein>
    <submittedName>
        <fullName evidence="2">Uncharacterized protein</fullName>
    </submittedName>
</protein>
<evidence type="ECO:0000256" key="1">
    <source>
        <dbReference type="SAM" id="Phobius"/>
    </source>
</evidence>